<proteinExistence type="predicted"/>
<evidence type="ECO:0000259" key="2">
    <source>
        <dbReference type="Pfam" id="PF13482"/>
    </source>
</evidence>
<feature type="compositionally biased region" description="Basic and acidic residues" evidence="1">
    <location>
        <begin position="436"/>
        <end position="452"/>
    </location>
</feature>
<reference evidence="3 4" key="1">
    <citation type="submission" date="2021-01" db="EMBL/GenBank/DDBJ databases">
        <title>Tumebacillus sp. strain ITR2 16S ribosomal RNA gene Genome sequencing and assembly.</title>
        <authorList>
            <person name="Kang M."/>
        </authorList>
    </citation>
    <scope>NUCLEOTIDE SEQUENCE [LARGE SCALE GENOMIC DNA]</scope>
    <source>
        <strain evidence="3 4">ITR2</strain>
    </source>
</reference>
<dbReference type="PANTHER" id="PTHR38462">
    <property type="entry name" value="EXONUCLEASE-LIKE PROTEIN"/>
    <property type="match status" value="1"/>
</dbReference>
<dbReference type="InterPro" id="IPR012337">
    <property type="entry name" value="RNaseH-like_sf"/>
</dbReference>
<name>A0ABS1JH00_9BACL</name>
<sequence length="458" mass="52768">MRSLRDRLKSYKKDIAPGAVATDAQLDGEHGERGLDAELIETFLTEVEAEVAGLPESALEVAIPGVVEQTPFGPCYYRDVRFDVLTLHGHYPLARTRQLPLSVLQKVCKVKSADVLTWEDVCFFDTETTGLGSGAGNFIFLFGLGFYEEDEFVVRQYFLREYAEERALLWSLGVLLGRFQAMVSFNGKGFDWKLLETRCTLARMELLPTTHLDLLPPARRLWKKVLANCRLITLEQEVLGFARVDDTPGAMAPELYFAYQTDLDARRMTGIFTHNVHDILTLVTLSYHMGLMIEEPLHAATHPEELFGLSRWYEEWSQGEISEACLVRVTEMEESDDYVREALWKLSLHHKRLQRHDKAALLWHELLTGPALWQTAPRVELAKYYEHKVRDYQQALTLTEETLELVQNRKLVLRSLTVEHELQELTHRRDRLMRKLTRESSTRQGEVPEHETPFTLGH</sequence>
<evidence type="ECO:0000313" key="4">
    <source>
        <dbReference type="Proteomes" id="UP000602284"/>
    </source>
</evidence>
<dbReference type="PANTHER" id="PTHR38462:SF1">
    <property type="entry name" value="YPRB RIBONUCLEASE H-LIKE DOMAIN-CONTAINING PROTEIN"/>
    <property type="match status" value="1"/>
</dbReference>
<gene>
    <name evidence="3" type="ORF">JJB07_22310</name>
</gene>
<protein>
    <submittedName>
        <fullName evidence="3">Ribonuclease H-like domain-containing protein</fullName>
    </submittedName>
</protein>
<evidence type="ECO:0000313" key="3">
    <source>
        <dbReference type="EMBL" id="MBL0389329.1"/>
    </source>
</evidence>
<dbReference type="InterPro" id="IPR038720">
    <property type="entry name" value="YprB_RNase_H-like_dom"/>
</dbReference>
<dbReference type="Pfam" id="PF13482">
    <property type="entry name" value="RNase_H_2"/>
    <property type="match status" value="1"/>
</dbReference>
<dbReference type="Proteomes" id="UP000602284">
    <property type="component" value="Unassembled WGS sequence"/>
</dbReference>
<keyword evidence="4" id="KW-1185">Reference proteome</keyword>
<feature type="region of interest" description="Disordered" evidence="1">
    <location>
        <begin position="434"/>
        <end position="458"/>
    </location>
</feature>
<comment type="caution">
    <text evidence="3">The sequence shown here is derived from an EMBL/GenBank/DDBJ whole genome shotgun (WGS) entry which is preliminary data.</text>
</comment>
<dbReference type="EMBL" id="JAEQNB010000010">
    <property type="protein sequence ID" value="MBL0389329.1"/>
    <property type="molecule type" value="Genomic_DNA"/>
</dbReference>
<accession>A0ABS1JH00</accession>
<evidence type="ECO:0000256" key="1">
    <source>
        <dbReference type="SAM" id="MobiDB-lite"/>
    </source>
</evidence>
<feature type="domain" description="YprB ribonuclease H-like" evidence="2">
    <location>
        <begin position="122"/>
        <end position="288"/>
    </location>
</feature>
<organism evidence="3 4">
    <name type="scientific">Tumebacillus amylolyticus</name>
    <dbReference type="NCBI Taxonomy" id="2801339"/>
    <lineage>
        <taxon>Bacteria</taxon>
        <taxon>Bacillati</taxon>
        <taxon>Bacillota</taxon>
        <taxon>Bacilli</taxon>
        <taxon>Bacillales</taxon>
        <taxon>Alicyclobacillaceae</taxon>
        <taxon>Tumebacillus</taxon>
    </lineage>
</organism>
<dbReference type="SUPFAM" id="SSF53098">
    <property type="entry name" value="Ribonuclease H-like"/>
    <property type="match status" value="1"/>
</dbReference>
<dbReference type="RefSeq" id="WP_201638325.1">
    <property type="nucleotide sequence ID" value="NZ_JAEQNB010000010.1"/>
</dbReference>